<reference evidence="3" key="1">
    <citation type="submission" date="2019-06" db="EMBL/GenBank/DDBJ databases">
        <title>Draft genome sequence of the griseofulvin-producing fungus Xylaria cubensis strain G536.</title>
        <authorList>
            <person name="Mead M.E."/>
            <person name="Raja H.A."/>
            <person name="Steenwyk J.L."/>
            <person name="Knowles S.L."/>
            <person name="Oberlies N.H."/>
            <person name="Rokas A."/>
        </authorList>
    </citation>
    <scope>NUCLEOTIDE SEQUENCE [LARGE SCALE GENOMIC DNA]</scope>
    <source>
        <strain evidence="3">G536</strain>
    </source>
</reference>
<keyword evidence="3" id="KW-1185">Reference proteome</keyword>
<feature type="region of interest" description="Disordered" evidence="1">
    <location>
        <begin position="217"/>
        <end position="264"/>
    </location>
</feature>
<sequence length="264" mass="30270">MRRILLRLAPSSTPNTYVQTRFFSHAVKKQLAWNNNPADIQPGQHVISVCKEYNIGFPQKLRSLRVFRQKENPYKLGVFVCQQHCFAQNSMRYFDKLEHPFAKSLLDIYIEKKKESLWITSYAHGAGVFPNKTAQRKIAHALRDALMAAGYDRFGRRVLADGESSAIVDLYGSLRVISAHPTALCNAKFVDILECAKKIIAGVEIELRRGDADIRFTQKKDDQNHRHVQRPQQHPQRQPTFGARQSQTRGPNIQRGRQPISNSY</sequence>
<evidence type="ECO:0000313" key="3">
    <source>
        <dbReference type="Proteomes" id="UP000319160"/>
    </source>
</evidence>
<gene>
    <name evidence="2" type="ORF">FHL15_000629</name>
</gene>
<name>A0A553IEC8_9PEZI</name>
<dbReference type="AlphaFoldDB" id="A0A553IEC8"/>
<proteinExistence type="predicted"/>
<dbReference type="OrthoDB" id="5238363at2759"/>
<evidence type="ECO:0000256" key="1">
    <source>
        <dbReference type="SAM" id="MobiDB-lite"/>
    </source>
</evidence>
<dbReference type="Proteomes" id="UP000319160">
    <property type="component" value="Unassembled WGS sequence"/>
</dbReference>
<dbReference type="EMBL" id="VFLP01000002">
    <property type="protein sequence ID" value="TRX98555.1"/>
    <property type="molecule type" value="Genomic_DNA"/>
</dbReference>
<feature type="compositionally biased region" description="Low complexity" evidence="1">
    <location>
        <begin position="230"/>
        <end position="239"/>
    </location>
</feature>
<protein>
    <submittedName>
        <fullName evidence="2">Uncharacterized protein</fullName>
    </submittedName>
</protein>
<evidence type="ECO:0000313" key="2">
    <source>
        <dbReference type="EMBL" id="TRX98555.1"/>
    </source>
</evidence>
<organism evidence="2 3">
    <name type="scientific">Xylaria flabelliformis</name>
    <dbReference type="NCBI Taxonomy" id="2512241"/>
    <lineage>
        <taxon>Eukaryota</taxon>
        <taxon>Fungi</taxon>
        <taxon>Dikarya</taxon>
        <taxon>Ascomycota</taxon>
        <taxon>Pezizomycotina</taxon>
        <taxon>Sordariomycetes</taxon>
        <taxon>Xylariomycetidae</taxon>
        <taxon>Xylariales</taxon>
        <taxon>Xylariaceae</taxon>
        <taxon>Xylaria</taxon>
    </lineage>
</organism>
<accession>A0A553IEC8</accession>
<comment type="caution">
    <text evidence="2">The sequence shown here is derived from an EMBL/GenBank/DDBJ whole genome shotgun (WGS) entry which is preliminary data.</text>
</comment>